<dbReference type="AlphaFoldDB" id="A0A5M9JZV0"/>
<evidence type="ECO:0000256" key="1">
    <source>
        <dbReference type="SAM" id="MobiDB-lite"/>
    </source>
</evidence>
<keyword evidence="3" id="KW-1185">Reference proteome</keyword>
<sequence length="390" mass="44099">MVLSKKQESIIIDILGFAPETWIPAIALQVDKIPAENRVEFGERLLNRISSYQVKVQHTASILRRGPNLDPKENHRAFSLMHASYLSHLFIAHPTLCERLCDNLIKQTHNHGWKYKVDQWREIETNKLQIKDQLAEEIHRAPRSETDDRFSLLEIMDAMEYVGQHPTTCRKMLDLWPEYRVFQEYNLEAWSVIEGEVEEESKQEQRAAASAREGMSVEHPSATTRITRSKNDKGDTNNNGEMDEKEPEVKKARYRYLDSSLGLASALESERVDATHNPGANGPFDFVHAKKLAAVVVSDRISRSMKKVGAVASSTSSQSEATIQAPAELAGTMRKSTNEARGASSVSSVRPLELQASAEPVRVLRRNRQRTQKYLSNIQNELLLKADPDA</sequence>
<protein>
    <submittedName>
        <fullName evidence="2">Uncharacterized protein</fullName>
    </submittedName>
</protein>
<dbReference type="VEuPathDB" id="FungiDB:MFRU_025g00470"/>
<gene>
    <name evidence="2" type="ORF">EYC84_003729</name>
</gene>
<reference evidence="2 3" key="1">
    <citation type="submission" date="2019-06" db="EMBL/GenBank/DDBJ databases">
        <title>Genome Sequence of the Brown Rot Fungal Pathogen Monilinia fructicola.</title>
        <authorList>
            <person name="De Miccolis Angelini R.M."/>
            <person name="Landi L."/>
            <person name="Abate D."/>
            <person name="Pollastro S."/>
            <person name="Romanazzi G."/>
            <person name="Faretra F."/>
        </authorList>
    </citation>
    <scope>NUCLEOTIDE SEQUENCE [LARGE SCALE GENOMIC DNA]</scope>
    <source>
        <strain evidence="2 3">Mfrc123</strain>
    </source>
</reference>
<organism evidence="2 3">
    <name type="scientific">Monilinia fructicola</name>
    <name type="common">Brown rot fungus</name>
    <name type="synonym">Ciboria fructicola</name>
    <dbReference type="NCBI Taxonomy" id="38448"/>
    <lineage>
        <taxon>Eukaryota</taxon>
        <taxon>Fungi</taxon>
        <taxon>Dikarya</taxon>
        <taxon>Ascomycota</taxon>
        <taxon>Pezizomycotina</taxon>
        <taxon>Leotiomycetes</taxon>
        <taxon>Helotiales</taxon>
        <taxon>Sclerotiniaceae</taxon>
        <taxon>Monilinia</taxon>
    </lineage>
</organism>
<evidence type="ECO:0000313" key="3">
    <source>
        <dbReference type="Proteomes" id="UP000322873"/>
    </source>
</evidence>
<evidence type="ECO:0000313" key="2">
    <source>
        <dbReference type="EMBL" id="KAA8573232.1"/>
    </source>
</evidence>
<comment type="caution">
    <text evidence="2">The sequence shown here is derived from an EMBL/GenBank/DDBJ whole genome shotgun (WGS) entry which is preliminary data.</text>
</comment>
<proteinExistence type="predicted"/>
<name>A0A5M9JZV0_MONFR</name>
<dbReference type="EMBL" id="VICG01000004">
    <property type="protein sequence ID" value="KAA8573232.1"/>
    <property type="molecule type" value="Genomic_DNA"/>
</dbReference>
<accession>A0A5M9JZV0</accession>
<feature type="region of interest" description="Disordered" evidence="1">
    <location>
        <begin position="201"/>
        <end position="249"/>
    </location>
</feature>
<dbReference type="Proteomes" id="UP000322873">
    <property type="component" value="Unassembled WGS sequence"/>
</dbReference>